<dbReference type="InterPro" id="IPR004170">
    <property type="entry name" value="WWE_dom"/>
</dbReference>
<reference evidence="4" key="1">
    <citation type="journal article" date="2023" name="G3 (Bethesda)">
        <title>Whole genome assemblies of Zophobas morio and Tenebrio molitor.</title>
        <authorList>
            <person name="Kaur S."/>
            <person name="Stinson S.A."/>
            <person name="diCenzo G.C."/>
        </authorList>
    </citation>
    <scope>NUCLEOTIDE SEQUENCE</scope>
    <source>
        <strain evidence="4">QUZm001</strain>
    </source>
</reference>
<evidence type="ECO:0000259" key="3">
    <source>
        <dbReference type="PROSITE" id="PS51043"/>
    </source>
</evidence>
<evidence type="ECO:0000256" key="2">
    <source>
        <dbReference type="SAM" id="MobiDB-lite"/>
    </source>
</evidence>
<feature type="domain" description="DDHD" evidence="3">
    <location>
        <begin position="671"/>
        <end position="873"/>
    </location>
</feature>
<evidence type="ECO:0000313" key="4">
    <source>
        <dbReference type="EMBL" id="KAJ3640114.1"/>
    </source>
</evidence>
<dbReference type="GO" id="GO:0004620">
    <property type="term" value="F:phospholipase activity"/>
    <property type="evidence" value="ECO:0007669"/>
    <property type="project" value="TreeGrafter"/>
</dbReference>
<accession>A0AA38HMM4</accession>
<dbReference type="PANTHER" id="PTHR23509:SF10">
    <property type="entry name" value="LD21067P"/>
    <property type="match status" value="1"/>
</dbReference>
<protein>
    <recommendedName>
        <fullName evidence="3">DDHD domain-containing protein</fullName>
    </recommendedName>
</protein>
<feature type="region of interest" description="Disordered" evidence="2">
    <location>
        <begin position="621"/>
        <end position="644"/>
    </location>
</feature>
<organism evidence="4 5">
    <name type="scientific">Zophobas morio</name>
    <dbReference type="NCBI Taxonomy" id="2755281"/>
    <lineage>
        <taxon>Eukaryota</taxon>
        <taxon>Metazoa</taxon>
        <taxon>Ecdysozoa</taxon>
        <taxon>Arthropoda</taxon>
        <taxon>Hexapoda</taxon>
        <taxon>Insecta</taxon>
        <taxon>Pterygota</taxon>
        <taxon>Neoptera</taxon>
        <taxon>Endopterygota</taxon>
        <taxon>Coleoptera</taxon>
        <taxon>Polyphaga</taxon>
        <taxon>Cucujiformia</taxon>
        <taxon>Tenebrionidae</taxon>
        <taxon>Zophobas</taxon>
    </lineage>
</organism>
<feature type="region of interest" description="Disordered" evidence="2">
    <location>
        <begin position="913"/>
        <end position="938"/>
    </location>
</feature>
<dbReference type="Pfam" id="PF02825">
    <property type="entry name" value="WWE"/>
    <property type="match status" value="1"/>
</dbReference>
<gene>
    <name evidence="4" type="ORF">Zmor_003430</name>
</gene>
<comment type="caution">
    <text evidence="4">The sequence shown here is derived from an EMBL/GenBank/DDBJ whole genome shotgun (WGS) entry which is preliminary data.</text>
</comment>
<dbReference type="SMART" id="SM01127">
    <property type="entry name" value="DDHD"/>
    <property type="match status" value="1"/>
</dbReference>
<name>A0AA38HMM4_9CUCU</name>
<dbReference type="InterPro" id="IPR058055">
    <property type="entry name" value="PA-PLA1"/>
</dbReference>
<dbReference type="PROSITE" id="PS51043">
    <property type="entry name" value="DDHD"/>
    <property type="match status" value="1"/>
</dbReference>
<comment type="similarity">
    <text evidence="1">Belongs to the PA-PLA1 family.</text>
</comment>
<sequence length="938" mass="105751">MTFAFHKYPVNNFEASCFLIVASFSEQPPQFEESSDFFETIPTSIDTFQNQQPYEQTLPNEPETSLPQSSNLTSVFSSFSNILKLKTPQNPPPTEFIPPPAGIETILEQPPVDVAPIPLFPASGITSSAPKNPPQGPANTYRRSGLKRPVYAQIPGLSNQQPVVQPPPPQTSSYFQPQAVLPEVTPPHSVSPVVSSVSSTQDTGVGYFKPISPQPSSFLSAVTTSQTFTPISVPAQHNFFPPVSSTNSYLQSPVMAAISANDCLQPGNVVPPLSTEIDGDKITANGINQIYRPVYHHWFHKREVEGKVLWQQFSMVDSLALEQAFTSNDLDPDKEVATDGGRYDVNILRRQRIPVYWKGAPTEVRRCSWFYKGNSDGKYVPYEENIATKLEEEFKSAFEQNHWHRKVELPNGETVVFHAPDVLVLFPPSQSPDAWGNTPNQLRPRVVKRGMDEFDIDEGEPEKVDHLLFLVHGIGSVCDLKFRTVEEVVDEFRSISLQLVQSHYRSSCERGLANRVEVLPISWHEELHSENTGIDRKLKSITLESIPRLRDFTNDTLLDVLFYTSPVYCQTVISTVGNQLNRIYELFKQRNPDFNGGVSLGGHSLGSLILFDLLCHQQPEPEKGDTLPEDDETVVPVSEKPPPLQRRMSKRISYMMGAVGTGQPQIHYPNLVFQPKSFFALGSPIGMFVTVRGLDTLGEQFALPTCPAFFNIFHPYDPVAYRVESLINPELAKLKPVLIPHHKGRKRMHLELKETMARVGADLKQRVIDSMKNTWNSFYQLAMFHRQDEATLEEEVDKALQKQILEQEDVDEEPEQQQTDQPLGLLNSNRRIDYVLQEAPFEFFNEYLFALTSHVCYWESEDTMLLILKEIYSNMNVTADDKIPQQTMSIERPPPSPKSLRAENYNHTNDVTGMDPTAPIQRNVNLGPPPMTGFVKKT</sequence>
<dbReference type="Pfam" id="PF23464">
    <property type="entry name" value="WWE_3"/>
    <property type="match status" value="1"/>
</dbReference>
<dbReference type="Proteomes" id="UP001168821">
    <property type="component" value="Unassembled WGS sequence"/>
</dbReference>
<dbReference type="InterPro" id="IPR004177">
    <property type="entry name" value="DDHD_dom"/>
</dbReference>
<keyword evidence="5" id="KW-1185">Reference proteome</keyword>
<dbReference type="EMBL" id="JALNTZ010000010">
    <property type="protein sequence ID" value="KAJ3640114.1"/>
    <property type="molecule type" value="Genomic_DNA"/>
</dbReference>
<dbReference type="PANTHER" id="PTHR23509">
    <property type="entry name" value="PA-PL1 PHOSPHOLIPASE FAMILY"/>
    <property type="match status" value="1"/>
</dbReference>
<evidence type="ECO:0000313" key="5">
    <source>
        <dbReference type="Proteomes" id="UP001168821"/>
    </source>
</evidence>
<dbReference type="GO" id="GO:0046872">
    <property type="term" value="F:metal ion binding"/>
    <property type="evidence" value="ECO:0007669"/>
    <property type="project" value="InterPro"/>
</dbReference>
<proteinExistence type="inferred from homology"/>
<dbReference type="Pfam" id="PF02862">
    <property type="entry name" value="DDHD"/>
    <property type="match status" value="1"/>
</dbReference>
<dbReference type="AlphaFoldDB" id="A0AA38HMM4"/>
<feature type="region of interest" description="Disordered" evidence="2">
    <location>
        <begin position="123"/>
        <end position="143"/>
    </location>
</feature>
<dbReference type="InterPro" id="IPR057825">
    <property type="entry name" value="WWE_SEC23-DDH2"/>
</dbReference>
<dbReference type="GO" id="GO:0030134">
    <property type="term" value="C:COPII-coated ER to Golgi transport vesicle"/>
    <property type="evidence" value="ECO:0007669"/>
    <property type="project" value="TreeGrafter"/>
</dbReference>
<evidence type="ECO:0000256" key="1">
    <source>
        <dbReference type="ARBA" id="ARBA00038464"/>
    </source>
</evidence>